<gene>
    <name evidence="2" type="ORF">BG011_006044</name>
</gene>
<feature type="region of interest" description="Disordered" evidence="1">
    <location>
        <begin position="1"/>
        <end position="133"/>
    </location>
</feature>
<feature type="compositionally biased region" description="Basic and acidic residues" evidence="1">
    <location>
        <begin position="93"/>
        <end position="103"/>
    </location>
</feature>
<feature type="region of interest" description="Disordered" evidence="1">
    <location>
        <begin position="448"/>
        <end position="487"/>
    </location>
</feature>
<evidence type="ECO:0000313" key="2">
    <source>
        <dbReference type="EMBL" id="KAG0253960.1"/>
    </source>
</evidence>
<name>A0A9P6PX51_9FUNG</name>
<organism evidence="2 3">
    <name type="scientific">Mortierella polycephala</name>
    <dbReference type="NCBI Taxonomy" id="41804"/>
    <lineage>
        <taxon>Eukaryota</taxon>
        <taxon>Fungi</taxon>
        <taxon>Fungi incertae sedis</taxon>
        <taxon>Mucoromycota</taxon>
        <taxon>Mortierellomycotina</taxon>
        <taxon>Mortierellomycetes</taxon>
        <taxon>Mortierellales</taxon>
        <taxon>Mortierellaceae</taxon>
        <taxon>Mortierella</taxon>
    </lineage>
</organism>
<dbReference type="EMBL" id="JAAAJA010000428">
    <property type="protein sequence ID" value="KAG0253960.1"/>
    <property type="molecule type" value="Genomic_DNA"/>
</dbReference>
<feature type="region of interest" description="Disordered" evidence="1">
    <location>
        <begin position="368"/>
        <end position="390"/>
    </location>
</feature>
<evidence type="ECO:0000256" key="1">
    <source>
        <dbReference type="SAM" id="MobiDB-lite"/>
    </source>
</evidence>
<feature type="compositionally biased region" description="Low complexity" evidence="1">
    <location>
        <begin position="104"/>
        <end position="121"/>
    </location>
</feature>
<feature type="compositionally biased region" description="Polar residues" evidence="1">
    <location>
        <begin position="465"/>
        <end position="483"/>
    </location>
</feature>
<feature type="compositionally biased region" description="Polar residues" evidence="1">
    <location>
        <begin position="576"/>
        <end position="588"/>
    </location>
</feature>
<evidence type="ECO:0000313" key="3">
    <source>
        <dbReference type="Proteomes" id="UP000726737"/>
    </source>
</evidence>
<proteinExistence type="predicted"/>
<feature type="compositionally biased region" description="Basic and acidic residues" evidence="1">
    <location>
        <begin position="592"/>
        <end position="628"/>
    </location>
</feature>
<protein>
    <submittedName>
        <fullName evidence="2">Uncharacterized protein</fullName>
    </submittedName>
</protein>
<feature type="region of interest" description="Disordered" evidence="1">
    <location>
        <begin position="545"/>
        <end position="635"/>
    </location>
</feature>
<dbReference type="AlphaFoldDB" id="A0A9P6PX51"/>
<feature type="compositionally biased region" description="Polar residues" evidence="1">
    <location>
        <begin position="32"/>
        <end position="43"/>
    </location>
</feature>
<dbReference type="Proteomes" id="UP000726737">
    <property type="component" value="Unassembled WGS sequence"/>
</dbReference>
<feature type="compositionally biased region" description="Polar residues" evidence="1">
    <location>
        <begin position="122"/>
        <end position="133"/>
    </location>
</feature>
<dbReference type="OrthoDB" id="2446835at2759"/>
<reference evidence="2" key="1">
    <citation type="journal article" date="2020" name="Fungal Divers.">
        <title>Resolving the Mortierellaceae phylogeny through synthesis of multi-gene phylogenetics and phylogenomics.</title>
        <authorList>
            <person name="Vandepol N."/>
            <person name="Liber J."/>
            <person name="Desiro A."/>
            <person name="Na H."/>
            <person name="Kennedy M."/>
            <person name="Barry K."/>
            <person name="Grigoriev I.V."/>
            <person name="Miller A.N."/>
            <person name="O'Donnell K."/>
            <person name="Stajich J.E."/>
            <person name="Bonito G."/>
        </authorList>
    </citation>
    <scope>NUCLEOTIDE SEQUENCE</scope>
    <source>
        <strain evidence="2">KOD948</strain>
    </source>
</reference>
<feature type="region of interest" description="Disordered" evidence="1">
    <location>
        <begin position="316"/>
        <end position="344"/>
    </location>
</feature>
<accession>A0A9P6PX51</accession>
<keyword evidence="3" id="KW-1185">Reference proteome</keyword>
<feature type="compositionally biased region" description="Polar residues" evidence="1">
    <location>
        <begin position="368"/>
        <end position="381"/>
    </location>
</feature>
<sequence length="658" mass="69739">MDTDHSSKSPPMPSKLRWRPYANGTSKKNKQLPKSATSNNSKAPNPKAIAHKMRGTQYYSGKAPHPPVELKLQWEEAETIESMRHGGHPQNQHHSESGSDHSRGSSPSASSVTSSTSSSGTANKIGNSNTSNPFSYAMQRAMASLPSPPASKLPLTRLDLVGGQSDLTQFKASVSGLTCNASTQDSDHSLTALTSSNAYQIALNALLHSQNYKNPSVFHTPALTANSSVSTTANATSPAAASVPVTSTAALLGSSTINNVLTTDPDRALSNQELLTVATIEELLATYGYVDNTINSFDSLLNNQTAQMLASPISTVQSSQSSPMGGSLDFNNHRGISRGSSPSSGSFSFSPMAVSGDAFEVLLTQPPASSLQTPSSASPDNSGAPVAGNPYNNFLQELASPFGYLSTNGDPLLSNNAPSAWPSLFPTVTEDRQMPTQTTITTAAKVTPQRTEIATQTDLPYEPSLSPQSVKTSAHNSPQSTLGLSDEELDPEWLNFLDEAGPIFDEIDMQSPPPLGDESLRAKDTQRNRTIWSWAEELIKPNAMSPTGNRNIPPSVPSMGGISGNPIASGGLIRTLQGTHQQKSNKSRSMIPKKDISASSHKADSAEHEENKCEPKNPKESSRTEESINVKNDGGFGGLVVMIRNLWVGKSGGDGNVK</sequence>
<comment type="caution">
    <text evidence="2">The sequence shown here is derived from an EMBL/GenBank/DDBJ whole genome shotgun (WGS) entry which is preliminary data.</text>
</comment>